<dbReference type="AlphaFoldDB" id="A0AAN0JY33"/>
<dbReference type="KEGG" id="aqu:109590354"/>
<proteinExistence type="predicted"/>
<dbReference type="Proteomes" id="UP000007879">
    <property type="component" value="Unassembled WGS sequence"/>
</dbReference>
<keyword evidence="2" id="KW-0812">Transmembrane</keyword>
<reference evidence="3" key="2">
    <citation type="submission" date="2024-06" db="UniProtKB">
        <authorList>
            <consortium name="EnsemblMetazoa"/>
        </authorList>
    </citation>
    <scope>IDENTIFICATION</scope>
</reference>
<feature type="region of interest" description="Disordered" evidence="1">
    <location>
        <begin position="175"/>
        <end position="202"/>
    </location>
</feature>
<name>A0AAN0JY33_AMPQE</name>
<keyword evidence="4" id="KW-1185">Reference proteome</keyword>
<evidence type="ECO:0000313" key="3">
    <source>
        <dbReference type="EnsemblMetazoa" id="XP_019861834.1"/>
    </source>
</evidence>
<feature type="transmembrane region" description="Helical" evidence="2">
    <location>
        <begin position="143"/>
        <end position="165"/>
    </location>
</feature>
<evidence type="ECO:0000256" key="2">
    <source>
        <dbReference type="SAM" id="Phobius"/>
    </source>
</evidence>
<dbReference type="EnsemblMetazoa" id="XM_020006275.1">
    <property type="protein sequence ID" value="XP_019861834.1"/>
    <property type="gene ID" value="LOC109590354"/>
</dbReference>
<evidence type="ECO:0000256" key="1">
    <source>
        <dbReference type="SAM" id="MobiDB-lite"/>
    </source>
</evidence>
<sequence>MTLRVYKKYYIDIINCYTRLEIRVRGHCRDICPQIRELVSKAVKESSKDLKLQEDNKLVFAFKCPLQKTCIVEEDKSSTWCTNCEVSCDVLRSDDSYRCWFSDHKLPSPVLYDMPSFCTGRIKYQEEVPQNNSRPAKHFNWKWALSFIFFFTVSIVLASVAQSMVERNTQSFSTTRVEASLESPPTTRPTVQPTGLLSKSLT</sequence>
<reference evidence="4" key="1">
    <citation type="journal article" date="2010" name="Nature">
        <title>The Amphimedon queenslandica genome and the evolution of animal complexity.</title>
        <authorList>
            <person name="Srivastava M."/>
            <person name="Simakov O."/>
            <person name="Chapman J."/>
            <person name="Fahey B."/>
            <person name="Gauthier M.E."/>
            <person name="Mitros T."/>
            <person name="Richards G.S."/>
            <person name="Conaco C."/>
            <person name="Dacre M."/>
            <person name="Hellsten U."/>
            <person name="Larroux C."/>
            <person name="Putnam N.H."/>
            <person name="Stanke M."/>
            <person name="Adamska M."/>
            <person name="Darling A."/>
            <person name="Degnan S.M."/>
            <person name="Oakley T.H."/>
            <person name="Plachetzki D.C."/>
            <person name="Zhai Y."/>
            <person name="Adamski M."/>
            <person name="Calcino A."/>
            <person name="Cummins S.F."/>
            <person name="Goodstein D.M."/>
            <person name="Harris C."/>
            <person name="Jackson D.J."/>
            <person name="Leys S.P."/>
            <person name="Shu S."/>
            <person name="Woodcroft B.J."/>
            <person name="Vervoort M."/>
            <person name="Kosik K.S."/>
            <person name="Manning G."/>
            <person name="Degnan B.M."/>
            <person name="Rokhsar D.S."/>
        </authorList>
    </citation>
    <scope>NUCLEOTIDE SEQUENCE [LARGE SCALE GENOMIC DNA]</scope>
</reference>
<keyword evidence="2" id="KW-1133">Transmembrane helix</keyword>
<protein>
    <submittedName>
        <fullName evidence="3">Uncharacterized protein</fullName>
    </submittedName>
</protein>
<accession>A0AAN0JY33</accession>
<evidence type="ECO:0000313" key="4">
    <source>
        <dbReference type="Proteomes" id="UP000007879"/>
    </source>
</evidence>
<dbReference type="RefSeq" id="XP_019861834.1">
    <property type="nucleotide sequence ID" value="XM_020006275.1"/>
</dbReference>
<organism evidence="3 4">
    <name type="scientific">Amphimedon queenslandica</name>
    <name type="common">Sponge</name>
    <dbReference type="NCBI Taxonomy" id="400682"/>
    <lineage>
        <taxon>Eukaryota</taxon>
        <taxon>Metazoa</taxon>
        <taxon>Porifera</taxon>
        <taxon>Demospongiae</taxon>
        <taxon>Heteroscleromorpha</taxon>
        <taxon>Haplosclerida</taxon>
        <taxon>Niphatidae</taxon>
        <taxon>Amphimedon</taxon>
    </lineage>
</organism>
<keyword evidence="2" id="KW-0472">Membrane</keyword>
<dbReference type="GeneID" id="109590354"/>